<accession>A0A5C6AV19</accession>
<comment type="caution">
    <text evidence="1">The sequence shown here is derived from an EMBL/GenBank/DDBJ whole genome shotgun (WGS) entry which is preliminary data.</text>
</comment>
<sequence>MRDVGQLQLEAYRRMTGEERLMIGLGLYEASLAIARERIRNRYPGASEAEIAEKLKARIRAGYEIDIVSSKAS</sequence>
<evidence type="ECO:0000313" key="1">
    <source>
        <dbReference type="EMBL" id="TWU02926.1"/>
    </source>
</evidence>
<evidence type="ECO:0000313" key="2">
    <source>
        <dbReference type="Proteomes" id="UP000320176"/>
    </source>
</evidence>
<dbReference type="Pfam" id="PF18993">
    <property type="entry name" value="Rv0078B"/>
    <property type="match status" value="1"/>
</dbReference>
<dbReference type="InterPro" id="IPR044054">
    <property type="entry name" value="Rv0078B"/>
</dbReference>
<reference evidence="1 2" key="1">
    <citation type="submission" date="2019-02" db="EMBL/GenBank/DDBJ databases">
        <title>Deep-cultivation of Planctomycetes and their phenomic and genomic characterization uncovers novel biology.</title>
        <authorList>
            <person name="Wiegand S."/>
            <person name="Jogler M."/>
            <person name="Boedeker C."/>
            <person name="Pinto D."/>
            <person name="Vollmers J."/>
            <person name="Rivas-Marin E."/>
            <person name="Kohn T."/>
            <person name="Peeters S.H."/>
            <person name="Heuer A."/>
            <person name="Rast P."/>
            <person name="Oberbeckmann S."/>
            <person name="Bunk B."/>
            <person name="Jeske O."/>
            <person name="Meyerdierks A."/>
            <person name="Storesund J.E."/>
            <person name="Kallscheuer N."/>
            <person name="Luecker S."/>
            <person name="Lage O.M."/>
            <person name="Pohl T."/>
            <person name="Merkel B.J."/>
            <person name="Hornburger P."/>
            <person name="Mueller R.-W."/>
            <person name="Bruemmer F."/>
            <person name="Labrenz M."/>
            <person name="Spormann A.M."/>
            <person name="Op Den Camp H."/>
            <person name="Overmann J."/>
            <person name="Amann R."/>
            <person name="Jetten M.S.M."/>
            <person name="Mascher T."/>
            <person name="Medema M.H."/>
            <person name="Devos D.P."/>
            <person name="Kaster A.-K."/>
            <person name="Ovreas L."/>
            <person name="Rohde M."/>
            <person name="Galperin M.Y."/>
            <person name="Jogler C."/>
        </authorList>
    </citation>
    <scope>NUCLEOTIDE SEQUENCE [LARGE SCALE GENOMIC DNA]</scope>
    <source>
        <strain evidence="1 2">Pla52n</strain>
    </source>
</reference>
<protein>
    <submittedName>
        <fullName evidence="1">Uncharacterized protein</fullName>
    </submittedName>
</protein>
<dbReference type="AlphaFoldDB" id="A0A5C6AV19"/>
<organism evidence="1 2">
    <name type="scientific">Stieleria varia</name>
    <dbReference type="NCBI Taxonomy" id="2528005"/>
    <lineage>
        <taxon>Bacteria</taxon>
        <taxon>Pseudomonadati</taxon>
        <taxon>Planctomycetota</taxon>
        <taxon>Planctomycetia</taxon>
        <taxon>Pirellulales</taxon>
        <taxon>Pirellulaceae</taxon>
        <taxon>Stieleria</taxon>
    </lineage>
</organism>
<keyword evidence="2" id="KW-1185">Reference proteome</keyword>
<gene>
    <name evidence="1" type="ORF">Pla52n_40140</name>
</gene>
<name>A0A5C6AV19_9BACT</name>
<dbReference type="OrthoDB" id="285481at2"/>
<dbReference type="EMBL" id="SJPN01000004">
    <property type="protein sequence ID" value="TWU02926.1"/>
    <property type="molecule type" value="Genomic_DNA"/>
</dbReference>
<proteinExistence type="predicted"/>
<dbReference type="Proteomes" id="UP000320176">
    <property type="component" value="Unassembled WGS sequence"/>
</dbReference>
<dbReference type="RefSeq" id="WP_146521159.1">
    <property type="nucleotide sequence ID" value="NZ_CP151726.1"/>
</dbReference>